<keyword evidence="3" id="KW-0788">Thiol protease</keyword>
<name>A0ABR2ZXX5_9AGAR</name>
<organism evidence="6 7">
    <name type="scientific">Marasmius tenuissimus</name>
    <dbReference type="NCBI Taxonomy" id="585030"/>
    <lineage>
        <taxon>Eukaryota</taxon>
        <taxon>Fungi</taxon>
        <taxon>Dikarya</taxon>
        <taxon>Basidiomycota</taxon>
        <taxon>Agaricomycotina</taxon>
        <taxon>Agaricomycetes</taxon>
        <taxon>Agaricomycetidae</taxon>
        <taxon>Agaricales</taxon>
        <taxon>Marasmiineae</taxon>
        <taxon>Marasmiaceae</taxon>
        <taxon>Marasmius</taxon>
    </lineage>
</organism>
<comment type="similarity">
    <text evidence="1">Belongs to the peptidase C14B family.</text>
</comment>
<sequence>MLLTWINVEPQNVQELLWYLHVSPPQFPNQPGLMVHYVNVTQTKVTLQNVTPKPSEDAIKNSSPWNAPRDLALQPTTQKAKQSSVFSPQPPPAPGNRPPEGTKQQQQQQALTPKSKDEVTKPVRPPPPVTIAESSVPSLFALVIGINNYQDQAISNLGGAAADANAFSSLLKDIYRVPAERIRNLRNEEATRQAILQAIEDLAESPTITNRDPIVIYYAGHGGEADSPFASPTGTKKEKIQFLIPHDFVANGSSTQEGQGIFDLTLSRLLSRIAEKKSDNITVIFDSCHSGSGTRTDKRDETLALRGVELPPTYAIPASIIKPELASDKRATVAAKGYEKKGLQSHVLLAACRQGQTAKERQSSGAFTSQLIPLLREEGLDRITYKEIIKRLPELPGGQDPQCEGVNDGRVIFDGKVATPRRALYNVRSATTKTGAAASKLKYILEAGEAHGVTKGAEFAVYSDQKMKHLIGSLKAEEVTPFNTRCSARDGSSFELPQPVYAILIRLGEQQDLRLFIEPCNEFLTLFMRIGQEMQRSDADSCKRSFRLLNDVREGCDLALVLKDNGCIQFNILDPICQRYGLYTMPFYNITTDEPDHLLTILRSAADFYWNLRHSNKEGKLMKGKVTANVKPGEPAKNFIELECFKLVDSGRVTVNFDDILEPEEDGRNNLNVEGTINIDVDEEANYGFRIKNNSNVPLFAALFYFDASDLSVVPYYMPPVARGGETDYSLPAGGSLDVGFGDSGTTPFYYRLRNSQSVDVGFLKLYVSTEYIDYSQIVQETPFVPERQTSPRETKKRYLWDSMLVPIVQRGADTDTRCFRLGLNAGISANLSAGVEVGGYGGNGGFNAGFNANFGLGFGF</sequence>
<feature type="compositionally biased region" description="Pro residues" evidence="4">
    <location>
        <begin position="88"/>
        <end position="97"/>
    </location>
</feature>
<dbReference type="SUPFAM" id="SSF52129">
    <property type="entry name" value="Caspase-like"/>
    <property type="match status" value="1"/>
</dbReference>
<proteinExistence type="inferred from homology"/>
<feature type="domain" description="Peptidase C14 caspase" evidence="5">
    <location>
        <begin position="140"/>
        <end position="391"/>
    </location>
</feature>
<feature type="compositionally biased region" description="Polar residues" evidence="4">
    <location>
        <begin position="74"/>
        <end position="87"/>
    </location>
</feature>
<gene>
    <name evidence="6" type="ORF">AAF712_006488</name>
</gene>
<feature type="region of interest" description="Disordered" evidence="4">
    <location>
        <begin position="49"/>
        <end position="130"/>
    </location>
</feature>
<evidence type="ECO:0000256" key="4">
    <source>
        <dbReference type="SAM" id="MobiDB-lite"/>
    </source>
</evidence>
<keyword evidence="3" id="KW-0645">Protease</keyword>
<evidence type="ECO:0000256" key="3">
    <source>
        <dbReference type="ARBA" id="ARBA00022807"/>
    </source>
</evidence>
<comment type="caution">
    <text evidence="6">The sequence shown here is derived from an EMBL/GenBank/DDBJ whole genome shotgun (WGS) entry which is preliminary data.</text>
</comment>
<reference evidence="6 7" key="1">
    <citation type="submission" date="2024-05" db="EMBL/GenBank/DDBJ databases">
        <title>A draft genome resource for the thread blight pathogen Marasmius tenuissimus strain MS-2.</title>
        <authorList>
            <person name="Yulfo-Soto G.E."/>
            <person name="Baruah I.K."/>
            <person name="Amoako-Attah I."/>
            <person name="Bukari Y."/>
            <person name="Meinhardt L.W."/>
            <person name="Bailey B.A."/>
            <person name="Cohen S.P."/>
        </authorList>
    </citation>
    <scope>NUCLEOTIDE SEQUENCE [LARGE SCALE GENOMIC DNA]</scope>
    <source>
        <strain evidence="6 7">MS-2</strain>
    </source>
</reference>
<evidence type="ECO:0000313" key="6">
    <source>
        <dbReference type="EMBL" id="KAL0066446.1"/>
    </source>
</evidence>
<dbReference type="EMBL" id="JBBXMP010000035">
    <property type="protein sequence ID" value="KAL0066446.1"/>
    <property type="molecule type" value="Genomic_DNA"/>
</dbReference>
<keyword evidence="3" id="KW-0378">Hydrolase</keyword>
<dbReference type="PANTHER" id="PTHR48104:SF30">
    <property type="entry name" value="METACASPASE-1"/>
    <property type="match status" value="1"/>
</dbReference>
<evidence type="ECO:0000256" key="2">
    <source>
        <dbReference type="ARBA" id="ARBA00022703"/>
    </source>
</evidence>
<protein>
    <recommendedName>
        <fullName evidence="5">Peptidase C14 caspase domain-containing protein</fullName>
    </recommendedName>
</protein>
<dbReference type="InterPro" id="IPR050452">
    <property type="entry name" value="Metacaspase"/>
</dbReference>
<dbReference type="Proteomes" id="UP001437256">
    <property type="component" value="Unassembled WGS sequence"/>
</dbReference>
<keyword evidence="2" id="KW-0053">Apoptosis</keyword>
<dbReference type="Gene3D" id="3.40.50.1460">
    <property type="match status" value="1"/>
</dbReference>
<dbReference type="InterPro" id="IPR011600">
    <property type="entry name" value="Pept_C14_caspase"/>
</dbReference>
<keyword evidence="7" id="KW-1185">Reference proteome</keyword>
<evidence type="ECO:0000313" key="7">
    <source>
        <dbReference type="Proteomes" id="UP001437256"/>
    </source>
</evidence>
<evidence type="ECO:0000259" key="5">
    <source>
        <dbReference type="Pfam" id="PF00656"/>
    </source>
</evidence>
<dbReference type="InterPro" id="IPR029030">
    <property type="entry name" value="Caspase-like_dom_sf"/>
</dbReference>
<evidence type="ECO:0000256" key="1">
    <source>
        <dbReference type="ARBA" id="ARBA00009005"/>
    </source>
</evidence>
<dbReference type="PANTHER" id="PTHR48104">
    <property type="entry name" value="METACASPASE-4"/>
    <property type="match status" value="1"/>
</dbReference>
<dbReference type="Pfam" id="PF00656">
    <property type="entry name" value="Peptidase_C14"/>
    <property type="match status" value="1"/>
</dbReference>
<accession>A0ABR2ZXX5</accession>